<dbReference type="InterPro" id="IPR001155">
    <property type="entry name" value="OxRdtase_FMN_N"/>
</dbReference>
<dbReference type="Proteomes" id="UP000544054">
    <property type="component" value="Unassembled WGS sequence"/>
</dbReference>
<dbReference type="EMBL" id="JABBGI010000005">
    <property type="protein sequence ID" value="NML69140.1"/>
    <property type="molecule type" value="Genomic_DNA"/>
</dbReference>
<reference evidence="2 3" key="1">
    <citation type="submission" date="2020-04" db="EMBL/GenBank/DDBJ databases">
        <title>Chryseobacterium sp. RP-3-3 sp. nov., isolated from Jeju soil.</title>
        <authorList>
            <person name="Dahal R.H."/>
        </authorList>
    </citation>
    <scope>NUCLEOTIDE SEQUENCE [LARGE SCALE GENOMIC DNA]</scope>
    <source>
        <strain evidence="2 3">RP-3-3</strain>
    </source>
</reference>
<sequence length="47" mass="5335">MSKLFSPLTFKSVTVRNRIITSPMCMYMAEGEFASCCKLSCYDLLAF</sequence>
<accession>A0A7Y0AL31</accession>
<name>A0A7Y0AL31_9FLAO</name>
<evidence type="ECO:0000313" key="2">
    <source>
        <dbReference type="EMBL" id="NML69140.1"/>
    </source>
</evidence>
<keyword evidence="3" id="KW-1185">Reference proteome</keyword>
<feature type="domain" description="NADH:flavin oxidoreductase/NADH oxidase N-terminal" evidence="1">
    <location>
        <begin position="3"/>
        <end position="30"/>
    </location>
</feature>
<proteinExistence type="predicted"/>
<dbReference type="Pfam" id="PF00724">
    <property type="entry name" value="Oxidored_FMN"/>
    <property type="match status" value="1"/>
</dbReference>
<evidence type="ECO:0000313" key="3">
    <source>
        <dbReference type="Proteomes" id="UP000544054"/>
    </source>
</evidence>
<dbReference type="GO" id="GO:0010181">
    <property type="term" value="F:FMN binding"/>
    <property type="evidence" value="ECO:0007669"/>
    <property type="project" value="InterPro"/>
</dbReference>
<evidence type="ECO:0000259" key="1">
    <source>
        <dbReference type="Pfam" id="PF00724"/>
    </source>
</evidence>
<dbReference type="GO" id="GO:0016491">
    <property type="term" value="F:oxidoreductase activity"/>
    <property type="evidence" value="ECO:0007669"/>
    <property type="project" value="InterPro"/>
</dbReference>
<dbReference type="AlphaFoldDB" id="A0A7Y0AL31"/>
<organism evidence="2 3">
    <name type="scientific">Chryseobacterium antibioticum</name>
    <dbReference type="NCBI Taxonomy" id="2728847"/>
    <lineage>
        <taxon>Bacteria</taxon>
        <taxon>Pseudomonadati</taxon>
        <taxon>Bacteroidota</taxon>
        <taxon>Flavobacteriia</taxon>
        <taxon>Flavobacteriales</taxon>
        <taxon>Weeksellaceae</taxon>
        <taxon>Chryseobacterium group</taxon>
        <taxon>Chryseobacterium</taxon>
    </lineage>
</organism>
<dbReference type="InterPro" id="IPR013785">
    <property type="entry name" value="Aldolase_TIM"/>
</dbReference>
<gene>
    <name evidence="2" type="ORF">HHL23_04960</name>
</gene>
<protein>
    <recommendedName>
        <fullName evidence="1">NADH:flavin oxidoreductase/NADH oxidase N-terminal domain-containing protein</fullName>
    </recommendedName>
</protein>
<dbReference type="SUPFAM" id="SSF51395">
    <property type="entry name" value="FMN-linked oxidoreductases"/>
    <property type="match status" value="1"/>
</dbReference>
<dbReference type="Gene3D" id="3.20.20.70">
    <property type="entry name" value="Aldolase class I"/>
    <property type="match status" value="1"/>
</dbReference>
<comment type="caution">
    <text evidence="2">The sequence shown here is derived from an EMBL/GenBank/DDBJ whole genome shotgun (WGS) entry which is preliminary data.</text>
</comment>